<dbReference type="PROSITE" id="PS50893">
    <property type="entry name" value="ABC_TRANSPORTER_2"/>
    <property type="match status" value="1"/>
</dbReference>
<keyword evidence="5" id="KW-0547">Nucleotide-binding</keyword>
<feature type="region of interest" description="Disordered" evidence="9">
    <location>
        <begin position="203"/>
        <end position="222"/>
    </location>
</feature>
<dbReference type="RefSeq" id="WP_145891400.1">
    <property type="nucleotide sequence ID" value="NZ_CP032703.1"/>
</dbReference>
<comment type="similarity">
    <text evidence="1">Belongs to the ABC transporter superfamily. Drug exporter-2 (TC 3.A.1.117) family.</text>
</comment>
<dbReference type="KEGG" id="pdis:D8B20_19505"/>
<dbReference type="AlphaFoldDB" id="A0A518XIV9"/>
<evidence type="ECO:0000256" key="6">
    <source>
        <dbReference type="ARBA" id="ARBA00022840"/>
    </source>
</evidence>
<evidence type="ECO:0000256" key="7">
    <source>
        <dbReference type="ARBA" id="ARBA00022967"/>
    </source>
</evidence>
<protein>
    <submittedName>
        <fullName evidence="11">ATP-binding cassette domain-containing protein</fullName>
    </submittedName>
</protein>
<evidence type="ECO:0000313" key="11">
    <source>
        <dbReference type="EMBL" id="QDY44099.1"/>
    </source>
</evidence>
<dbReference type="Proteomes" id="UP000319411">
    <property type="component" value="Plasmid unnamed1"/>
</dbReference>
<dbReference type="InterPro" id="IPR015856">
    <property type="entry name" value="ABC_transpr_CbiO/EcfA_su"/>
</dbReference>
<sequence>MENAFPLLDAQDVTFSHQGRRLLQPVSLQLNRGDWLVLNGPSGSGKSTLLKILASLLTPGTGQVRFNGRDITTLRPETYRQQVSYCFQAPQLFGATVYENLAFPWQLRQQTPPRDRLIAALASVNLAAEMLDKPVQQLSGGEKQRIGLLRNLQFTPDVLLLDEVTSALDEENKQGVQALIYPLVAEKKIAVVWVSHEAGDAPHATGHLQLGAADRENHRESA</sequence>
<keyword evidence="7" id="KW-1278">Translocase</keyword>
<proteinExistence type="inferred from homology"/>
<dbReference type="InterPro" id="IPR003439">
    <property type="entry name" value="ABC_transporter-like_ATP-bd"/>
</dbReference>
<keyword evidence="8" id="KW-0472">Membrane</keyword>
<geneLocation type="plasmid" evidence="11 12">
    <name>unnamed1</name>
</geneLocation>
<evidence type="ECO:0000256" key="1">
    <source>
        <dbReference type="ARBA" id="ARBA00006526"/>
    </source>
</evidence>
<dbReference type="EMBL" id="CP032703">
    <property type="protein sequence ID" value="QDY44099.1"/>
    <property type="molecule type" value="Genomic_DNA"/>
</dbReference>
<dbReference type="GO" id="GO:0016020">
    <property type="term" value="C:membrane"/>
    <property type="evidence" value="ECO:0007669"/>
    <property type="project" value="InterPro"/>
</dbReference>
<keyword evidence="4" id="KW-0997">Cell inner membrane</keyword>
<evidence type="ECO:0000256" key="5">
    <source>
        <dbReference type="ARBA" id="ARBA00022741"/>
    </source>
</evidence>
<dbReference type="PANTHER" id="PTHR43423">
    <property type="entry name" value="ABC TRANSPORTER I FAMILY MEMBER 17"/>
    <property type="match status" value="1"/>
</dbReference>
<dbReference type="GO" id="GO:0055085">
    <property type="term" value="P:transmembrane transport"/>
    <property type="evidence" value="ECO:0007669"/>
    <property type="project" value="InterPro"/>
</dbReference>
<evidence type="ECO:0000313" key="12">
    <source>
        <dbReference type="Proteomes" id="UP000319411"/>
    </source>
</evidence>
<keyword evidence="12" id="KW-1185">Reference proteome</keyword>
<keyword evidence="3" id="KW-1003">Cell membrane</keyword>
<keyword evidence="6 11" id="KW-0067">ATP-binding</keyword>
<dbReference type="PROSITE" id="PS00211">
    <property type="entry name" value="ABC_TRANSPORTER_1"/>
    <property type="match status" value="1"/>
</dbReference>
<dbReference type="PANTHER" id="PTHR43423:SF12">
    <property type="entry name" value="IRON EXPORT ATP-BINDING PROTEIN FETA-RELATED"/>
    <property type="match status" value="1"/>
</dbReference>
<keyword evidence="11" id="KW-0614">Plasmid</keyword>
<feature type="domain" description="ABC transporter" evidence="10">
    <location>
        <begin position="8"/>
        <end position="222"/>
    </location>
</feature>
<dbReference type="InterPro" id="IPR027417">
    <property type="entry name" value="P-loop_NTPase"/>
</dbReference>
<evidence type="ECO:0000256" key="9">
    <source>
        <dbReference type="SAM" id="MobiDB-lite"/>
    </source>
</evidence>
<dbReference type="OrthoDB" id="4408248at2"/>
<evidence type="ECO:0000256" key="8">
    <source>
        <dbReference type="ARBA" id="ARBA00023136"/>
    </source>
</evidence>
<dbReference type="NCBIfam" id="NF007601">
    <property type="entry name" value="PRK10247.1"/>
    <property type="match status" value="1"/>
</dbReference>
<feature type="compositionally biased region" description="Basic and acidic residues" evidence="9">
    <location>
        <begin position="213"/>
        <end position="222"/>
    </location>
</feature>
<keyword evidence="2" id="KW-0813">Transport</keyword>
<dbReference type="SUPFAM" id="SSF52540">
    <property type="entry name" value="P-loop containing nucleoside triphosphate hydrolases"/>
    <property type="match status" value="1"/>
</dbReference>
<evidence type="ECO:0000256" key="2">
    <source>
        <dbReference type="ARBA" id="ARBA00022448"/>
    </source>
</evidence>
<dbReference type="GO" id="GO:0016887">
    <property type="term" value="F:ATP hydrolysis activity"/>
    <property type="evidence" value="ECO:0007669"/>
    <property type="project" value="InterPro"/>
</dbReference>
<reference evidence="11 12" key="1">
    <citation type="submission" date="2018-10" db="EMBL/GenBank/DDBJ databases">
        <title>Genome Sequencing of Pantoea dispersa DSM 32899.</title>
        <authorList>
            <person name="Nawrath M."/>
            <person name="Ottenheim C."/>
            <person name="Wilm A."/>
            <person name="Zimmermann W."/>
            <person name="Wu J.C."/>
        </authorList>
    </citation>
    <scope>NUCLEOTIDE SEQUENCE [LARGE SCALE GENOMIC DNA]</scope>
    <source>
        <strain evidence="11 12">DSM 32899</strain>
        <plasmid evidence="11 12">unnamed1</plasmid>
    </source>
</reference>
<evidence type="ECO:0000256" key="3">
    <source>
        <dbReference type="ARBA" id="ARBA00022475"/>
    </source>
</evidence>
<evidence type="ECO:0000256" key="4">
    <source>
        <dbReference type="ARBA" id="ARBA00022519"/>
    </source>
</evidence>
<dbReference type="InterPro" id="IPR017871">
    <property type="entry name" value="ABC_transporter-like_CS"/>
</dbReference>
<evidence type="ECO:0000259" key="10">
    <source>
        <dbReference type="PROSITE" id="PS50893"/>
    </source>
</evidence>
<dbReference type="Gene3D" id="3.40.50.300">
    <property type="entry name" value="P-loop containing nucleotide triphosphate hydrolases"/>
    <property type="match status" value="1"/>
</dbReference>
<dbReference type="Pfam" id="PF00005">
    <property type="entry name" value="ABC_tran"/>
    <property type="match status" value="1"/>
</dbReference>
<organism evidence="11 12">
    <name type="scientific">Candidatus Pantoea soli</name>
    <dbReference type="NCBI Taxonomy" id="3098669"/>
    <lineage>
        <taxon>Bacteria</taxon>
        <taxon>Pseudomonadati</taxon>
        <taxon>Pseudomonadota</taxon>
        <taxon>Gammaproteobacteria</taxon>
        <taxon>Enterobacterales</taxon>
        <taxon>Erwiniaceae</taxon>
        <taxon>Pantoea</taxon>
    </lineage>
</organism>
<name>A0A518XIV9_9GAMM</name>
<accession>A0A518XIV9</accession>
<dbReference type="InterPro" id="IPR003593">
    <property type="entry name" value="AAA+_ATPase"/>
</dbReference>
<dbReference type="GO" id="GO:0005524">
    <property type="term" value="F:ATP binding"/>
    <property type="evidence" value="ECO:0007669"/>
    <property type="project" value="UniProtKB-KW"/>
</dbReference>
<dbReference type="SMART" id="SM00382">
    <property type="entry name" value="AAA"/>
    <property type="match status" value="1"/>
</dbReference>
<dbReference type="CDD" id="cd03225">
    <property type="entry name" value="ABC_cobalt_CbiO_domain1"/>
    <property type="match status" value="1"/>
</dbReference>
<gene>
    <name evidence="11" type="ORF">D8B20_19505</name>
</gene>